<feature type="region of interest" description="Disordered" evidence="1">
    <location>
        <begin position="356"/>
        <end position="435"/>
    </location>
</feature>
<name>A0A0D2IKC2_CLAB1</name>
<dbReference type="InterPro" id="IPR047092">
    <property type="entry name" value="AFUB_07903/YDR124W-like_hel"/>
</dbReference>
<evidence type="ECO:0000256" key="1">
    <source>
        <dbReference type="SAM" id="MobiDB-lite"/>
    </source>
</evidence>
<dbReference type="OrthoDB" id="5338458at2759"/>
<dbReference type="RefSeq" id="XP_016623938.1">
    <property type="nucleotide sequence ID" value="XM_016760417.1"/>
</dbReference>
<dbReference type="HOGENOM" id="CLU_431495_0_0_1"/>
<evidence type="ECO:0000313" key="3">
    <source>
        <dbReference type="EMBL" id="KIW97269.1"/>
    </source>
</evidence>
<reference evidence="3" key="1">
    <citation type="submission" date="2015-01" db="EMBL/GenBank/DDBJ databases">
        <title>The Genome Sequence of Cladophialophora bantiana CBS 173.52.</title>
        <authorList>
            <consortium name="The Broad Institute Genomics Platform"/>
            <person name="Cuomo C."/>
            <person name="de Hoog S."/>
            <person name="Gorbushina A."/>
            <person name="Stielow B."/>
            <person name="Teixiera M."/>
            <person name="Abouelleil A."/>
            <person name="Chapman S.B."/>
            <person name="Priest M."/>
            <person name="Young S.K."/>
            <person name="Wortman J."/>
            <person name="Nusbaum C."/>
            <person name="Birren B."/>
        </authorList>
    </citation>
    <scope>NUCLEOTIDE SEQUENCE [LARGE SCALE GENOMIC DNA]</scope>
    <source>
        <strain evidence="3">CBS 173.52</strain>
    </source>
</reference>
<feature type="compositionally biased region" description="Low complexity" evidence="1">
    <location>
        <begin position="153"/>
        <end position="162"/>
    </location>
</feature>
<dbReference type="PANTHER" id="PTHR36102">
    <property type="entry name" value="CHROMOSOME 10, WHOLE GENOME SHOTGUN SEQUENCE"/>
    <property type="match status" value="1"/>
</dbReference>
<dbReference type="GeneID" id="27695589"/>
<feature type="compositionally biased region" description="Low complexity" evidence="1">
    <location>
        <begin position="385"/>
        <end position="395"/>
    </location>
</feature>
<dbReference type="AlphaFoldDB" id="A0A0D2IKC2"/>
<organism evidence="3 4">
    <name type="scientific">Cladophialophora bantiana (strain ATCC 10958 / CBS 173.52 / CDC B-1940 / NIH 8579)</name>
    <name type="common">Xylohypha bantiana</name>
    <dbReference type="NCBI Taxonomy" id="1442370"/>
    <lineage>
        <taxon>Eukaryota</taxon>
        <taxon>Fungi</taxon>
        <taxon>Dikarya</taxon>
        <taxon>Ascomycota</taxon>
        <taxon>Pezizomycotina</taxon>
        <taxon>Eurotiomycetes</taxon>
        <taxon>Chaetothyriomycetidae</taxon>
        <taxon>Chaetothyriales</taxon>
        <taxon>Herpotrichiellaceae</taxon>
        <taxon>Cladophialophora</taxon>
    </lineage>
</organism>
<evidence type="ECO:0000259" key="2">
    <source>
        <dbReference type="Pfam" id="PF11001"/>
    </source>
</evidence>
<proteinExistence type="predicted"/>
<accession>A0A0D2IKC2</accession>
<dbReference type="InterPro" id="IPR021264">
    <property type="entry name" value="AFUB_079030/YDR124W-like"/>
</dbReference>
<keyword evidence="4" id="KW-1185">Reference proteome</keyword>
<dbReference type="EMBL" id="KN846982">
    <property type="protein sequence ID" value="KIW97269.1"/>
    <property type="molecule type" value="Genomic_DNA"/>
</dbReference>
<protein>
    <recommendedName>
        <fullName evidence="2">Subtelomeric hrmA-associated cluster protein AFUB-079030/YDR124W-like helical bundle domain-containing protein</fullName>
    </recommendedName>
</protein>
<feature type="region of interest" description="Disordered" evidence="1">
    <location>
        <begin position="218"/>
        <end position="239"/>
    </location>
</feature>
<dbReference type="Pfam" id="PF11001">
    <property type="entry name" value="AFUB_07903_YDR124W_hel"/>
    <property type="match status" value="1"/>
</dbReference>
<feature type="region of interest" description="Disordered" evidence="1">
    <location>
        <begin position="107"/>
        <end position="175"/>
    </location>
</feature>
<dbReference type="VEuPathDB" id="FungiDB:Z519_02661"/>
<dbReference type="PANTHER" id="PTHR36102:SF1">
    <property type="entry name" value="YDR124W-LIKE HELICAL BUNDLE DOMAIN-CONTAINING PROTEIN"/>
    <property type="match status" value="1"/>
</dbReference>
<feature type="domain" description="Subtelomeric hrmA-associated cluster protein AFUB-079030/YDR124W-like helical bundle" evidence="2">
    <location>
        <begin position="181"/>
        <end position="321"/>
    </location>
</feature>
<feature type="compositionally biased region" description="Low complexity" evidence="1">
    <location>
        <begin position="363"/>
        <end position="372"/>
    </location>
</feature>
<gene>
    <name evidence="3" type="ORF">Z519_02661</name>
</gene>
<dbReference type="Proteomes" id="UP000053789">
    <property type="component" value="Unassembled WGS sequence"/>
</dbReference>
<sequence>MTTELSFKSSPQSPSEALSTTPQEDAKIVVAAVSSLTKEAKQQYLINEIKKLVEDCEDFIGLVPGPHGVPEVVVSPNLKKDRWAIIGESHGTFAQYLSMRSPSAPGHCCGANHQSAKTSKQEPAIDPGTPGGAITWSAQRPLKRHRSKTNLCSRNSSRSRSQQGGGGGTRLWETPASQIRVDDHAKLAQWYKEAFLILQQVACRLVAKVWIKRIHPKKQSTHPYNGQMPRGEPPDPDRTRPPYWPADVIHREPDHIGRDDRTRLLVHLITNTPQPVITNPLSDGANRQFVRARDLLESLQTKRSELREDRWDIIQQIVNAREKQEQYEANEIDGDTLIFVCDYGDITSSKLSAIDSDDEGLRRASSALEASSDGSGEAGEDHEPTSGSSTQTSPTDQLVPEGRIIINKPRSSGAKETSSRRYAPRRPRQSFNTGRMVSVIAPRTGQDFSPGVKMGMENGTTHPDAVMVPLVGIHQVPANVFGRNLDNHAGSNAMMHAAVQSGHLTANLHTSAWSGMLPDMGPDPPPEMFGIPSNMAPQPAGLRHAYFGQETLEMANGIQSGLPPTVVSPMLYQDFGDSIRRSLPLRVADAQQSVMMPTADISMEMMADRCYKLDHW</sequence>
<feature type="region of interest" description="Disordered" evidence="1">
    <location>
        <begin position="1"/>
        <end position="23"/>
    </location>
</feature>
<evidence type="ECO:0000313" key="4">
    <source>
        <dbReference type="Proteomes" id="UP000053789"/>
    </source>
</evidence>